<evidence type="ECO:0000256" key="8">
    <source>
        <dbReference type="SAM" id="MobiDB-lite"/>
    </source>
</evidence>
<dbReference type="SUPFAM" id="SSF56672">
    <property type="entry name" value="DNA/RNA polymerases"/>
    <property type="match status" value="1"/>
</dbReference>
<keyword evidence="13" id="KW-1185">Reference proteome</keyword>
<protein>
    <recommendedName>
        <fullName evidence="1">RNA-directed DNA polymerase</fullName>
        <ecNumber evidence="1">2.7.7.49</ecNumber>
    </recommendedName>
</protein>
<dbReference type="EC" id="2.7.7.49" evidence="1"/>
<dbReference type="GO" id="GO:0004190">
    <property type="term" value="F:aspartic-type endopeptidase activity"/>
    <property type="evidence" value="ECO:0007669"/>
    <property type="project" value="UniProtKB-KW"/>
</dbReference>
<evidence type="ECO:0000256" key="2">
    <source>
        <dbReference type="ARBA" id="ARBA00022679"/>
    </source>
</evidence>
<evidence type="ECO:0000256" key="1">
    <source>
        <dbReference type="ARBA" id="ARBA00012493"/>
    </source>
</evidence>
<dbReference type="GO" id="GO:0042575">
    <property type="term" value="C:DNA polymerase complex"/>
    <property type="evidence" value="ECO:0007669"/>
    <property type="project" value="UniProtKB-ARBA"/>
</dbReference>
<dbReference type="FunFam" id="3.30.70.270:FF:000020">
    <property type="entry name" value="Transposon Tf2-6 polyprotein-like Protein"/>
    <property type="match status" value="1"/>
</dbReference>
<dbReference type="InterPro" id="IPR036875">
    <property type="entry name" value="Znf_CCHC_sf"/>
</dbReference>
<keyword evidence="4" id="KW-0540">Nuclease</keyword>
<dbReference type="SUPFAM" id="SSF53098">
    <property type="entry name" value="Ribonuclease H-like"/>
    <property type="match status" value="1"/>
</dbReference>
<dbReference type="InterPro" id="IPR041373">
    <property type="entry name" value="RT_RNaseH"/>
</dbReference>
<dbReference type="GO" id="GO:0008270">
    <property type="term" value="F:zinc ion binding"/>
    <property type="evidence" value="ECO:0007669"/>
    <property type="project" value="InterPro"/>
</dbReference>
<dbReference type="GO" id="GO:0003677">
    <property type="term" value="F:DNA binding"/>
    <property type="evidence" value="ECO:0007669"/>
    <property type="project" value="UniProtKB-KW"/>
</dbReference>
<feature type="non-terminal residue" evidence="12">
    <location>
        <position position="1"/>
    </location>
</feature>
<dbReference type="InterPro" id="IPR041588">
    <property type="entry name" value="Integrase_H2C2"/>
</dbReference>
<dbReference type="SUPFAM" id="SSF57756">
    <property type="entry name" value="Retrovirus zinc finger-like domains"/>
    <property type="match status" value="1"/>
</dbReference>
<proteinExistence type="predicted"/>
<dbReference type="InterPro" id="IPR001995">
    <property type="entry name" value="Peptidase_A2_cat"/>
</dbReference>
<dbReference type="GO" id="GO:0003964">
    <property type="term" value="F:RNA-directed DNA polymerase activity"/>
    <property type="evidence" value="ECO:0007669"/>
    <property type="project" value="UniProtKB-KW"/>
</dbReference>
<keyword evidence="2" id="KW-0808">Transferase</keyword>
<dbReference type="InterPro" id="IPR036397">
    <property type="entry name" value="RNaseH_sf"/>
</dbReference>
<dbReference type="Gene3D" id="3.10.10.10">
    <property type="entry name" value="HIV Type 1 Reverse Transcriptase, subunit A, domain 1"/>
    <property type="match status" value="1"/>
</dbReference>
<evidence type="ECO:0000259" key="9">
    <source>
        <dbReference type="PROSITE" id="PS50175"/>
    </source>
</evidence>
<dbReference type="InterPro" id="IPR001584">
    <property type="entry name" value="Integrase_cat-core"/>
</dbReference>
<dbReference type="FunFam" id="1.10.340.70:FF:000003">
    <property type="entry name" value="Protein CBG25708"/>
    <property type="match status" value="1"/>
</dbReference>
<dbReference type="Gene3D" id="2.40.70.10">
    <property type="entry name" value="Acid Proteases"/>
    <property type="match status" value="1"/>
</dbReference>
<feature type="domain" description="Integrase catalytic" evidence="11">
    <location>
        <begin position="837"/>
        <end position="991"/>
    </location>
</feature>
<comment type="caution">
    <text evidence="12">The sequence shown here is derived from an EMBL/GenBank/DDBJ whole genome shotgun (WGS) entry which is preliminary data.</text>
</comment>
<keyword evidence="3" id="KW-0548">Nucleotidyltransferase</keyword>
<dbReference type="Gene3D" id="3.10.20.370">
    <property type="match status" value="1"/>
</dbReference>
<dbReference type="InterPro" id="IPR021109">
    <property type="entry name" value="Peptidase_aspartic_dom_sf"/>
</dbReference>
<sequence>SSQSTNQSAEGSKRGSQSYSQSQQGSSKETSQCYRCGRTHDARNCPAKQWECFNCKLKGHVSVMCRNKKKNIKLVETVNNVQCINSIESLKVNEPLIIDLVVNDQIMTFEVDSGASVTVIPKVIFDRYFEKTKLKKEKCNLSSVNGESITVVGQLIVNVCTSKNEIIKLPLIVTENCVKKSLLGRSWLNELFPEWKNIFDCHKIKLECNEVNCKKIEGIKKSNENQVNDIVSEIKLKFPGVVKRLVNEEECIKNHEVNLELRENSVPKFQRAYQVPYALKPAVEEELVRLEKEGVISHVVTSEWASPIVIVPKKNNKIRICVDFKNTLNPYVKVDQHPLPRIDDVFNNLTGGQCFTVIDLSEAYLQLQVASSSRHFLTVNTHKGLYQFNRLCYGIASAPSKFQAVMENILIGLENIQVYLDDIIISGKSIDDCKNKVWLVLSRLQEYRVKINFDKCQFFRSSVVFLGHMIDKHGVHPTDDKMEAILNAPQPKDISQLKSFLGLINYYQGYIPMSSTILAALYNLTKKNVKWIWSKECEAAFKRAKSVLKESQLLVTYNPDLPLILTCDSSSYGVGAVLSHIIDKEEKPIVFASSTLSAAEKNYSQIDREALAIIFGIKKFHKYLFGRKFILVSDHLPLKTLFNQNKNIPVHASSRLQRWAIILSGYDYEFQYRKGSNINNADALSRLPIEGNIDEDLGSIMLVEQLPLTFHEIAKQTSEDAVLKIVCEQVKSGWVGHKNYKNESEPYFRRRSELSIEKECLIIGNRVVVPNILRQQVLNILHKNHPGIVRSKMLARSYVWWPNIDSCIEKYIKCCSQCQLNQNDKSKNDKIFVPWPKSENPWQRIHIDFLDVNKIKLLILVDSGSKWIECWALSNTTAAMVIRVLSRCFCTFGSPEILVCDNGPPFGSKELKTYCINNSIRLLHSPPYNPESNGLAERGVQTIKKILIKSLCNEREITRMQTKIDDILLSYRNTPSADTGCCPAEIILNFKPKTQLTVLKPKIGGNIILEHSAIGKSENFEINENVLVKNPQAKGQKWL</sequence>
<dbReference type="Pfam" id="PF13975">
    <property type="entry name" value="gag-asp_proteas"/>
    <property type="match status" value="1"/>
</dbReference>
<dbReference type="InterPro" id="IPR012337">
    <property type="entry name" value="RNaseH-like_sf"/>
</dbReference>
<dbReference type="SMART" id="SM00343">
    <property type="entry name" value="ZnF_C2HC"/>
    <property type="match status" value="2"/>
</dbReference>
<dbReference type="Gene3D" id="3.30.70.270">
    <property type="match status" value="2"/>
</dbReference>
<dbReference type="CDD" id="cd09274">
    <property type="entry name" value="RNase_HI_RT_Ty3"/>
    <property type="match status" value="1"/>
</dbReference>
<evidence type="ECO:0000256" key="4">
    <source>
        <dbReference type="ARBA" id="ARBA00022722"/>
    </source>
</evidence>
<keyword evidence="6" id="KW-0378">Hydrolase</keyword>
<dbReference type="Pfam" id="PF00078">
    <property type="entry name" value="RVT_1"/>
    <property type="match status" value="1"/>
</dbReference>
<dbReference type="CDD" id="cd01647">
    <property type="entry name" value="RT_LTR"/>
    <property type="match status" value="1"/>
</dbReference>
<dbReference type="Proteomes" id="UP000478052">
    <property type="component" value="Unassembled WGS sequence"/>
</dbReference>
<dbReference type="Gene3D" id="3.30.420.10">
    <property type="entry name" value="Ribonuclease H-like superfamily/Ribonuclease H"/>
    <property type="match status" value="1"/>
</dbReference>
<evidence type="ECO:0000256" key="7">
    <source>
        <dbReference type="ARBA" id="ARBA00022918"/>
    </source>
</evidence>
<name>A0A6G0VVZ4_APHCR</name>
<dbReference type="PROSITE" id="PS50994">
    <property type="entry name" value="INTEGRASE"/>
    <property type="match status" value="1"/>
</dbReference>
<dbReference type="GO" id="GO:0004519">
    <property type="term" value="F:endonuclease activity"/>
    <property type="evidence" value="ECO:0007669"/>
    <property type="project" value="UniProtKB-KW"/>
</dbReference>
<organism evidence="12 13">
    <name type="scientific">Aphis craccivora</name>
    <name type="common">Cowpea aphid</name>
    <dbReference type="NCBI Taxonomy" id="307492"/>
    <lineage>
        <taxon>Eukaryota</taxon>
        <taxon>Metazoa</taxon>
        <taxon>Ecdysozoa</taxon>
        <taxon>Arthropoda</taxon>
        <taxon>Hexapoda</taxon>
        <taxon>Insecta</taxon>
        <taxon>Pterygota</taxon>
        <taxon>Neoptera</taxon>
        <taxon>Paraneoptera</taxon>
        <taxon>Hemiptera</taxon>
        <taxon>Sternorrhyncha</taxon>
        <taxon>Aphidomorpha</taxon>
        <taxon>Aphidoidea</taxon>
        <taxon>Aphididae</taxon>
        <taxon>Aphidini</taxon>
        <taxon>Aphis</taxon>
        <taxon>Aphis</taxon>
    </lineage>
</organism>
<feature type="region of interest" description="Disordered" evidence="8">
    <location>
        <begin position="1"/>
        <end position="28"/>
    </location>
</feature>
<dbReference type="PROSITE" id="PS50175">
    <property type="entry name" value="ASP_PROT_RETROV"/>
    <property type="match status" value="1"/>
</dbReference>
<evidence type="ECO:0000256" key="5">
    <source>
        <dbReference type="ARBA" id="ARBA00022759"/>
    </source>
</evidence>
<dbReference type="PANTHER" id="PTHR37984">
    <property type="entry name" value="PROTEIN CBG26694"/>
    <property type="match status" value="1"/>
</dbReference>
<dbReference type="FunFam" id="3.10.20.370:FF:000001">
    <property type="entry name" value="Retrovirus-related Pol polyprotein from transposon 17.6-like protein"/>
    <property type="match status" value="1"/>
</dbReference>
<dbReference type="Pfam" id="PF17917">
    <property type="entry name" value="RT_RNaseH"/>
    <property type="match status" value="1"/>
</dbReference>
<keyword evidence="5" id="KW-0255">Endonuclease</keyword>
<reference evidence="12 13" key="1">
    <citation type="submission" date="2019-08" db="EMBL/GenBank/DDBJ databases">
        <title>Whole genome of Aphis craccivora.</title>
        <authorList>
            <person name="Voronova N.V."/>
            <person name="Shulinski R.S."/>
            <person name="Bandarenka Y.V."/>
            <person name="Zhorov D.G."/>
            <person name="Warner D."/>
        </authorList>
    </citation>
    <scope>NUCLEOTIDE SEQUENCE [LARGE SCALE GENOMIC DNA]</scope>
    <source>
        <strain evidence="12">180601</strain>
        <tissue evidence="12">Whole Body</tissue>
    </source>
</reference>
<dbReference type="AlphaFoldDB" id="A0A6G0VVZ4"/>
<dbReference type="InterPro" id="IPR050951">
    <property type="entry name" value="Retrovirus_Pol_polyprotein"/>
</dbReference>
<evidence type="ECO:0000256" key="6">
    <source>
        <dbReference type="ARBA" id="ARBA00022801"/>
    </source>
</evidence>
<feature type="compositionally biased region" description="Polar residues" evidence="8">
    <location>
        <begin position="1"/>
        <end position="10"/>
    </location>
</feature>
<evidence type="ECO:0000313" key="12">
    <source>
        <dbReference type="EMBL" id="KAF0708444.1"/>
    </source>
</evidence>
<accession>A0A6G0VVZ4</accession>
<evidence type="ECO:0000256" key="3">
    <source>
        <dbReference type="ARBA" id="ARBA00022695"/>
    </source>
</evidence>
<dbReference type="InterPro" id="IPR000477">
    <property type="entry name" value="RT_dom"/>
</dbReference>
<dbReference type="InterPro" id="IPR043128">
    <property type="entry name" value="Rev_trsase/Diguanyl_cyclase"/>
</dbReference>
<dbReference type="InterPro" id="IPR001878">
    <property type="entry name" value="Znf_CCHC"/>
</dbReference>
<dbReference type="Gene3D" id="1.10.340.70">
    <property type="match status" value="1"/>
</dbReference>
<dbReference type="OrthoDB" id="6580001at2759"/>
<evidence type="ECO:0000259" key="11">
    <source>
        <dbReference type="PROSITE" id="PS50994"/>
    </source>
</evidence>
<dbReference type="Pfam" id="PF00665">
    <property type="entry name" value="rve"/>
    <property type="match status" value="1"/>
</dbReference>
<feature type="domain" description="Peptidase A2" evidence="9">
    <location>
        <begin position="107"/>
        <end position="187"/>
    </location>
</feature>
<dbReference type="SUPFAM" id="SSF50630">
    <property type="entry name" value="Acid proteases"/>
    <property type="match status" value="1"/>
</dbReference>
<dbReference type="Gene3D" id="4.10.60.10">
    <property type="entry name" value="Zinc finger, CCHC-type"/>
    <property type="match status" value="1"/>
</dbReference>
<dbReference type="GO" id="GO:0006508">
    <property type="term" value="P:proteolysis"/>
    <property type="evidence" value="ECO:0007669"/>
    <property type="project" value="UniProtKB-KW"/>
</dbReference>
<evidence type="ECO:0000259" key="10">
    <source>
        <dbReference type="PROSITE" id="PS50878"/>
    </source>
</evidence>
<dbReference type="GO" id="GO:0015074">
    <property type="term" value="P:DNA integration"/>
    <property type="evidence" value="ECO:0007669"/>
    <property type="project" value="InterPro"/>
</dbReference>
<feature type="domain" description="Reverse transcriptase" evidence="10">
    <location>
        <begin position="292"/>
        <end position="470"/>
    </location>
</feature>
<dbReference type="InterPro" id="IPR043502">
    <property type="entry name" value="DNA/RNA_pol_sf"/>
</dbReference>
<gene>
    <name evidence="12" type="ORF">FWK35_00038537</name>
</gene>
<feature type="compositionally biased region" description="Low complexity" evidence="8">
    <location>
        <begin position="14"/>
        <end position="27"/>
    </location>
</feature>
<keyword evidence="7" id="KW-0695">RNA-directed DNA polymerase</keyword>
<dbReference type="EMBL" id="VUJU01012185">
    <property type="protein sequence ID" value="KAF0708444.1"/>
    <property type="molecule type" value="Genomic_DNA"/>
</dbReference>
<dbReference type="PANTHER" id="PTHR37984:SF5">
    <property type="entry name" value="PROTEIN NYNRIN-LIKE"/>
    <property type="match status" value="1"/>
</dbReference>
<evidence type="ECO:0000313" key="13">
    <source>
        <dbReference type="Proteomes" id="UP000478052"/>
    </source>
</evidence>
<feature type="non-terminal residue" evidence="12">
    <location>
        <position position="1039"/>
    </location>
</feature>
<dbReference type="PROSITE" id="PS50878">
    <property type="entry name" value="RT_POL"/>
    <property type="match status" value="1"/>
</dbReference>
<dbReference type="Pfam" id="PF17921">
    <property type="entry name" value="Integrase_H2C2"/>
    <property type="match status" value="1"/>
</dbReference>